<dbReference type="GO" id="GO:0004644">
    <property type="term" value="F:phosphoribosylglycinamide formyltransferase activity"/>
    <property type="evidence" value="ECO:0007669"/>
    <property type="project" value="UniProtKB-EC"/>
</dbReference>
<dbReference type="EC" id="2.1.2.2" evidence="2"/>
<gene>
    <name evidence="6" type="ORF">A3J58_01845</name>
</gene>
<keyword evidence="3" id="KW-0808">Transferase</keyword>
<dbReference type="PANTHER" id="PTHR43369:SF2">
    <property type="entry name" value="PHOSPHORIBOSYLGLYCINAMIDE FORMYLTRANSFERASE"/>
    <property type="match status" value="1"/>
</dbReference>
<dbReference type="PANTHER" id="PTHR43369">
    <property type="entry name" value="PHOSPHORIBOSYLGLYCINAMIDE FORMYLTRANSFERASE"/>
    <property type="match status" value="1"/>
</dbReference>
<evidence type="ECO:0000313" key="6">
    <source>
        <dbReference type="EMBL" id="OHA02336.1"/>
    </source>
</evidence>
<dbReference type="GO" id="GO:0006189">
    <property type="term" value="P:'de novo' IMP biosynthetic process"/>
    <property type="evidence" value="ECO:0007669"/>
    <property type="project" value="TreeGrafter"/>
</dbReference>
<evidence type="ECO:0000313" key="7">
    <source>
        <dbReference type="Proteomes" id="UP000178510"/>
    </source>
</evidence>
<protein>
    <recommendedName>
        <fullName evidence="2">phosphoribosylglycinamide formyltransferase 1</fullName>
        <ecNumber evidence="2">2.1.2.2</ecNumber>
    </recommendedName>
</protein>
<comment type="pathway">
    <text evidence="1">Purine metabolism; IMP biosynthesis via de novo pathway; N(2)-formyl-N(1)-(5-phospho-D-ribosyl)glycinamide from N(1)-(5-phospho-D-ribosyl)glycinamide (10-formyl THF route): step 1/1.</text>
</comment>
<dbReference type="SUPFAM" id="SSF53328">
    <property type="entry name" value="Formyltransferase"/>
    <property type="match status" value="1"/>
</dbReference>
<dbReference type="STRING" id="1802274.A3J58_01845"/>
<evidence type="ECO:0000256" key="4">
    <source>
        <dbReference type="ARBA" id="ARBA00022755"/>
    </source>
</evidence>
<organism evidence="6 7">
    <name type="scientific">Candidatus Sungbacteria bacterium RIFCSPHIGHO2_02_FULL_52_23</name>
    <dbReference type="NCBI Taxonomy" id="1802274"/>
    <lineage>
        <taxon>Bacteria</taxon>
        <taxon>Candidatus Sungiibacteriota</taxon>
    </lineage>
</organism>
<evidence type="ECO:0000256" key="2">
    <source>
        <dbReference type="ARBA" id="ARBA00012254"/>
    </source>
</evidence>
<evidence type="ECO:0000256" key="1">
    <source>
        <dbReference type="ARBA" id="ARBA00005054"/>
    </source>
</evidence>
<dbReference type="GO" id="GO:0005737">
    <property type="term" value="C:cytoplasm"/>
    <property type="evidence" value="ECO:0007669"/>
    <property type="project" value="TreeGrafter"/>
</dbReference>
<comment type="caution">
    <text evidence="6">The sequence shown here is derived from an EMBL/GenBank/DDBJ whole genome shotgun (WGS) entry which is preliminary data.</text>
</comment>
<accession>A0A1G2KSD8</accession>
<dbReference type="EMBL" id="MHQM01000050">
    <property type="protein sequence ID" value="OHA02336.1"/>
    <property type="molecule type" value="Genomic_DNA"/>
</dbReference>
<feature type="domain" description="Formyl transferase N-terminal" evidence="5">
    <location>
        <begin position="5"/>
        <end position="186"/>
    </location>
</feature>
<keyword evidence="4" id="KW-0658">Purine biosynthesis</keyword>
<dbReference type="Pfam" id="PF00551">
    <property type="entry name" value="Formyl_trans_N"/>
    <property type="match status" value="1"/>
</dbReference>
<evidence type="ECO:0000259" key="5">
    <source>
        <dbReference type="Pfam" id="PF00551"/>
    </source>
</evidence>
<evidence type="ECO:0000256" key="3">
    <source>
        <dbReference type="ARBA" id="ARBA00022679"/>
    </source>
</evidence>
<dbReference type="InterPro" id="IPR036477">
    <property type="entry name" value="Formyl_transf_N_sf"/>
</dbReference>
<dbReference type="Gene3D" id="3.40.50.170">
    <property type="entry name" value="Formyl transferase, N-terminal domain"/>
    <property type="match status" value="1"/>
</dbReference>
<proteinExistence type="predicted"/>
<name>A0A1G2KSD8_9BACT</name>
<dbReference type="InterPro" id="IPR002376">
    <property type="entry name" value="Formyl_transf_N"/>
</dbReference>
<dbReference type="AlphaFoldDB" id="A0A1G2KSD8"/>
<dbReference type="Proteomes" id="UP000178510">
    <property type="component" value="Unassembled WGS sequence"/>
</dbReference>
<reference evidence="6 7" key="1">
    <citation type="journal article" date="2016" name="Nat. Commun.">
        <title>Thousands of microbial genomes shed light on interconnected biogeochemical processes in an aquifer system.</title>
        <authorList>
            <person name="Anantharaman K."/>
            <person name="Brown C.T."/>
            <person name="Hug L.A."/>
            <person name="Sharon I."/>
            <person name="Castelle C.J."/>
            <person name="Probst A.J."/>
            <person name="Thomas B.C."/>
            <person name="Singh A."/>
            <person name="Wilkins M.J."/>
            <person name="Karaoz U."/>
            <person name="Brodie E.L."/>
            <person name="Williams K.H."/>
            <person name="Hubbard S.S."/>
            <person name="Banfield J.F."/>
        </authorList>
    </citation>
    <scope>NUCLEOTIDE SEQUENCE [LARGE SCALE GENOMIC DNA]</scope>
</reference>
<sequence>MLRRNVLVLASGTSTGGGSGAWNLGRAVEQGILRANIVGIVSQYPDGGTREMAMRLEYPFFHFPPPWTAARYQELMKKTRAEFYILSGWNQLVRGLDPSKTINKHPAPLPEYGGRGWWGYTVHERMIQAYRLGEVQCSAVTFHFVIEAGAKEQSYDKGPIICTQDVPILAGDTADDLSRRVRAAEYLLEPLIVNQVITEKIRWSGNVSESVHIPRGFLVRRPVELLEDPRLIF</sequence>